<dbReference type="AlphaFoldDB" id="A0A329REI1"/>
<name>A0A329REI1_9STRA</name>
<accession>A0A329REI1</accession>
<dbReference type="Proteomes" id="UP000251314">
    <property type="component" value="Unassembled WGS sequence"/>
</dbReference>
<protein>
    <submittedName>
        <fullName evidence="1">Uncharacterized protein</fullName>
    </submittedName>
</protein>
<proteinExistence type="predicted"/>
<evidence type="ECO:0000313" key="2">
    <source>
        <dbReference type="Proteomes" id="UP000251314"/>
    </source>
</evidence>
<sequence length="315" mass="34777">MTPRHSAVKPLFRAAPTRIQYLLLVFKLALPGVSEEILRDIVDEVATAASDRNLAVFATQLALVTKALVRAMVQRPRSNDQGFWDQFNRAPTVEEVGSAITAGTEQVPDTSGDVGKLRARLDSAYAGRQALEVQLLTQTGLRENAKLFARQGTAGIEELKTELKCAKESDAAHLRRCIDAQVSLDASTETAEKLRQFIKSVQESNLSIQKQVQREREVLTAKVVANTKQTSKLHRLLSDLIKGDSSDVQALQSKVAVQRDRIHRLTRVNGILRQQVDLRVMDADTLVLATEGSFPPLPCILPCSERPLTSAMFRS</sequence>
<gene>
    <name evidence="1" type="ORF">PC110_g21717</name>
</gene>
<dbReference type="OrthoDB" id="129114at2759"/>
<evidence type="ECO:0000313" key="1">
    <source>
        <dbReference type="EMBL" id="RAW21842.1"/>
    </source>
</evidence>
<dbReference type="VEuPathDB" id="FungiDB:PC110_g21717"/>
<dbReference type="EMBL" id="MJFZ01001532">
    <property type="protein sequence ID" value="RAW21842.1"/>
    <property type="molecule type" value="Genomic_DNA"/>
</dbReference>
<reference evidence="1 2" key="1">
    <citation type="submission" date="2018-01" db="EMBL/GenBank/DDBJ databases">
        <title>Draft genome of the strawberry crown rot pathogen Phytophthora cactorum.</title>
        <authorList>
            <person name="Armitage A.D."/>
            <person name="Lysoe E."/>
            <person name="Nellist C.F."/>
            <person name="Harrison R.J."/>
            <person name="Brurberg M.B."/>
        </authorList>
    </citation>
    <scope>NUCLEOTIDE SEQUENCE [LARGE SCALE GENOMIC DNA]</scope>
    <source>
        <strain evidence="1 2">10300</strain>
    </source>
</reference>
<organism evidence="1 2">
    <name type="scientific">Phytophthora cactorum</name>
    <dbReference type="NCBI Taxonomy" id="29920"/>
    <lineage>
        <taxon>Eukaryota</taxon>
        <taxon>Sar</taxon>
        <taxon>Stramenopiles</taxon>
        <taxon>Oomycota</taxon>
        <taxon>Peronosporomycetes</taxon>
        <taxon>Peronosporales</taxon>
        <taxon>Peronosporaceae</taxon>
        <taxon>Phytophthora</taxon>
    </lineage>
</organism>
<comment type="caution">
    <text evidence="1">The sequence shown here is derived from an EMBL/GenBank/DDBJ whole genome shotgun (WGS) entry which is preliminary data.</text>
</comment>
<keyword evidence="2" id="KW-1185">Reference proteome</keyword>